<dbReference type="InterPro" id="IPR029000">
    <property type="entry name" value="Cyclophilin-like_dom_sf"/>
</dbReference>
<dbReference type="Proteomes" id="UP000054560">
    <property type="component" value="Unassembled WGS sequence"/>
</dbReference>
<feature type="compositionally biased region" description="Acidic residues" evidence="4">
    <location>
        <begin position="61"/>
        <end position="85"/>
    </location>
</feature>
<dbReference type="eggNOG" id="KOG0883">
    <property type="taxonomic scope" value="Eukaryota"/>
</dbReference>
<dbReference type="OrthoDB" id="271386at2759"/>
<dbReference type="AlphaFoldDB" id="A0A0L0GFA6"/>
<evidence type="ECO:0000256" key="3">
    <source>
        <dbReference type="ARBA" id="ARBA00023235"/>
    </source>
</evidence>
<dbReference type="CDD" id="cd00317">
    <property type="entry name" value="cyclophilin"/>
    <property type="match status" value="1"/>
</dbReference>
<feature type="region of interest" description="Disordered" evidence="4">
    <location>
        <begin position="59"/>
        <end position="102"/>
    </location>
</feature>
<accession>A0A0L0GFA6</accession>
<organism evidence="6 7">
    <name type="scientific">Sphaeroforma arctica JP610</name>
    <dbReference type="NCBI Taxonomy" id="667725"/>
    <lineage>
        <taxon>Eukaryota</taxon>
        <taxon>Ichthyosporea</taxon>
        <taxon>Ichthyophonida</taxon>
        <taxon>Sphaeroforma</taxon>
    </lineage>
</organism>
<evidence type="ECO:0000313" key="7">
    <source>
        <dbReference type="Proteomes" id="UP000054560"/>
    </source>
</evidence>
<dbReference type="GO" id="GO:0003755">
    <property type="term" value="F:peptidyl-prolyl cis-trans isomerase activity"/>
    <property type="evidence" value="ECO:0007669"/>
    <property type="project" value="UniProtKB-KW"/>
</dbReference>
<dbReference type="PRINTS" id="PR00153">
    <property type="entry name" value="CSAPPISMRASE"/>
</dbReference>
<dbReference type="SUPFAM" id="SSF50891">
    <property type="entry name" value="Cyclophilin-like"/>
    <property type="match status" value="1"/>
</dbReference>
<dbReference type="PANTHER" id="PTHR45625">
    <property type="entry name" value="PEPTIDYL-PROLYL CIS-TRANS ISOMERASE-RELATED"/>
    <property type="match status" value="1"/>
</dbReference>
<reference evidence="6 7" key="1">
    <citation type="submission" date="2011-02" db="EMBL/GenBank/DDBJ databases">
        <title>The Genome Sequence of Sphaeroforma arctica JP610.</title>
        <authorList>
            <consortium name="The Broad Institute Genome Sequencing Platform"/>
            <person name="Russ C."/>
            <person name="Cuomo C."/>
            <person name="Young S.K."/>
            <person name="Zeng Q."/>
            <person name="Gargeya S."/>
            <person name="Alvarado L."/>
            <person name="Berlin A."/>
            <person name="Chapman S.B."/>
            <person name="Chen Z."/>
            <person name="Freedman E."/>
            <person name="Gellesch M."/>
            <person name="Goldberg J."/>
            <person name="Griggs A."/>
            <person name="Gujja S."/>
            <person name="Heilman E."/>
            <person name="Heiman D."/>
            <person name="Howarth C."/>
            <person name="Mehta T."/>
            <person name="Neiman D."/>
            <person name="Pearson M."/>
            <person name="Roberts A."/>
            <person name="Saif S."/>
            <person name="Shea T."/>
            <person name="Shenoy N."/>
            <person name="Sisk P."/>
            <person name="Stolte C."/>
            <person name="Sykes S."/>
            <person name="White J."/>
            <person name="Yandava C."/>
            <person name="Burger G."/>
            <person name="Gray M.W."/>
            <person name="Holland P.W.H."/>
            <person name="King N."/>
            <person name="Lang F.B.F."/>
            <person name="Roger A.J."/>
            <person name="Ruiz-Trillo I."/>
            <person name="Haas B."/>
            <person name="Nusbaum C."/>
            <person name="Birren B."/>
        </authorList>
    </citation>
    <scope>NUCLEOTIDE SEQUENCE [LARGE SCALE GENOMIC DNA]</scope>
    <source>
        <strain evidence="6 7">JP610</strain>
    </source>
</reference>
<dbReference type="Pfam" id="PF00160">
    <property type="entry name" value="Pro_isomerase"/>
    <property type="match status" value="1"/>
</dbReference>
<feature type="domain" description="PPIase cyclophilin-type" evidence="5">
    <location>
        <begin position="171"/>
        <end position="315"/>
    </location>
</feature>
<evidence type="ECO:0000256" key="4">
    <source>
        <dbReference type="SAM" id="MobiDB-lite"/>
    </source>
</evidence>
<dbReference type="Gene3D" id="2.40.100.10">
    <property type="entry name" value="Cyclophilin-like"/>
    <property type="match status" value="1"/>
</dbReference>
<name>A0A0L0GFA6_9EUKA</name>
<protein>
    <recommendedName>
        <fullName evidence="1">peptidylprolyl isomerase</fullName>
        <ecNumber evidence="1">5.2.1.8</ecNumber>
    </recommendedName>
</protein>
<sequence length="321" mass="35515">MFSKYSVVTYFYQHAHLLPSQSAWLKRNYAVVTYSAAAANVNHNPNKVNAVMDEQQANNDVEGDDEDQADVADEENDDDADAQEDNDGKQNEPDEPEDVDNGPDLEALIAAHLESDGMASNGVKAVSDFIHKTYSDVDVDYFEGDRWKTRLQKPQDVAFSSPVNIFWNVKTNMGALKFQLRPDYARYHCANTVYLSLLGFYDNTIWHRIIPQFMGQFGDPTGTGGGSPGYRYSGEFNKSPEAKHDGRGVLSTANAGPGTDGSQVFVLFAEARHLNGKHTVFGRMVSGDDTLDKIEKVGSRSGAPSKEVLLEKAWISVELPY</sequence>
<dbReference type="STRING" id="667725.A0A0L0GFA6"/>
<dbReference type="EMBL" id="KQ241606">
    <property type="protein sequence ID" value="KNC87544.1"/>
    <property type="molecule type" value="Genomic_DNA"/>
</dbReference>
<evidence type="ECO:0000259" key="5">
    <source>
        <dbReference type="PROSITE" id="PS50072"/>
    </source>
</evidence>
<evidence type="ECO:0000256" key="2">
    <source>
        <dbReference type="ARBA" id="ARBA00023110"/>
    </source>
</evidence>
<evidence type="ECO:0000256" key="1">
    <source>
        <dbReference type="ARBA" id="ARBA00013194"/>
    </source>
</evidence>
<dbReference type="RefSeq" id="XP_014161446.1">
    <property type="nucleotide sequence ID" value="XM_014305971.1"/>
</dbReference>
<proteinExistence type="predicted"/>
<gene>
    <name evidence="6" type="ORF">SARC_00368</name>
</gene>
<dbReference type="PROSITE" id="PS50072">
    <property type="entry name" value="CSA_PPIASE_2"/>
    <property type="match status" value="1"/>
</dbReference>
<keyword evidence="3" id="KW-0413">Isomerase</keyword>
<dbReference type="EC" id="5.2.1.8" evidence="1"/>
<dbReference type="PANTHER" id="PTHR45625:SF4">
    <property type="entry name" value="PEPTIDYLPROLYL ISOMERASE DOMAIN AND WD REPEAT-CONTAINING PROTEIN 1"/>
    <property type="match status" value="1"/>
</dbReference>
<dbReference type="InterPro" id="IPR044666">
    <property type="entry name" value="Cyclophilin_A-like"/>
</dbReference>
<evidence type="ECO:0000313" key="6">
    <source>
        <dbReference type="EMBL" id="KNC87544.1"/>
    </source>
</evidence>
<dbReference type="InterPro" id="IPR002130">
    <property type="entry name" value="Cyclophilin-type_PPIase_dom"/>
</dbReference>
<feature type="compositionally biased region" description="Acidic residues" evidence="4">
    <location>
        <begin position="93"/>
        <end position="102"/>
    </location>
</feature>
<keyword evidence="7" id="KW-1185">Reference proteome</keyword>
<dbReference type="GeneID" id="25900872"/>
<keyword evidence="2" id="KW-0697">Rotamase</keyword>